<sequence>MRCTTIQVTPTPGLGVWDVTATMLRPSETSNTTSSLLWGHSELGYGKSRAISHGGRRGRRGWGVGGGLANAAMASEAATQPSSPASRFAKANFAAPTSYARIRPYGWMGTGDPS</sequence>
<proteinExistence type="predicted"/>
<keyword evidence="2" id="KW-1185">Reference proteome</keyword>
<evidence type="ECO:0000313" key="2">
    <source>
        <dbReference type="Proteomes" id="UP000006591"/>
    </source>
</evidence>
<protein>
    <submittedName>
        <fullName evidence="1">Uncharacterized protein</fullName>
    </submittedName>
</protein>
<reference evidence="1" key="1">
    <citation type="submission" date="2015-04" db="UniProtKB">
        <authorList>
            <consortium name="EnsemblPlants"/>
        </authorList>
    </citation>
    <scope>IDENTIFICATION</scope>
    <source>
        <strain evidence="1">SL10</strain>
    </source>
</reference>
<name>A0A0E0I9Z3_ORYNI</name>
<dbReference type="Gramene" id="ONIVA08G10580.2">
    <property type="protein sequence ID" value="ONIVA08G10580.2"/>
    <property type="gene ID" value="ONIVA08G10580"/>
</dbReference>
<evidence type="ECO:0000313" key="1">
    <source>
        <dbReference type="EnsemblPlants" id="ONIVA08G10580.2"/>
    </source>
</evidence>
<dbReference type="EnsemblPlants" id="ONIVA08G10580.2">
    <property type="protein sequence ID" value="ONIVA08G10580.2"/>
    <property type="gene ID" value="ONIVA08G10580"/>
</dbReference>
<organism evidence="1">
    <name type="scientific">Oryza nivara</name>
    <name type="common">Indian wild rice</name>
    <name type="synonym">Oryza sativa f. spontanea</name>
    <dbReference type="NCBI Taxonomy" id="4536"/>
    <lineage>
        <taxon>Eukaryota</taxon>
        <taxon>Viridiplantae</taxon>
        <taxon>Streptophyta</taxon>
        <taxon>Embryophyta</taxon>
        <taxon>Tracheophyta</taxon>
        <taxon>Spermatophyta</taxon>
        <taxon>Magnoliopsida</taxon>
        <taxon>Liliopsida</taxon>
        <taxon>Poales</taxon>
        <taxon>Poaceae</taxon>
        <taxon>BOP clade</taxon>
        <taxon>Oryzoideae</taxon>
        <taxon>Oryzeae</taxon>
        <taxon>Oryzinae</taxon>
        <taxon>Oryza</taxon>
    </lineage>
</organism>
<reference evidence="1" key="2">
    <citation type="submission" date="2018-04" db="EMBL/GenBank/DDBJ databases">
        <title>OnivRS2 (Oryza nivara Reference Sequence Version 2).</title>
        <authorList>
            <person name="Zhang J."/>
            <person name="Kudrna D."/>
            <person name="Lee S."/>
            <person name="Talag J."/>
            <person name="Rajasekar S."/>
            <person name="Welchert J."/>
            <person name="Hsing Y.-I."/>
            <person name="Wing R.A."/>
        </authorList>
    </citation>
    <scope>NUCLEOTIDE SEQUENCE [LARGE SCALE GENOMIC DNA]</scope>
    <source>
        <strain evidence="1">SL10</strain>
    </source>
</reference>
<dbReference type="Proteomes" id="UP000006591">
    <property type="component" value="Chromosome 8"/>
</dbReference>
<dbReference type="AlphaFoldDB" id="A0A0E0I9Z3"/>
<accession>A0A0E0I9Z3</accession>
<dbReference type="HOGENOM" id="CLU_2125103_0_0_1"/>